<dbReference type="Proteomes" id="UP000759131">
    <property type="component" value="Unassembled WGS sequence"/>
</dbReference>
<dbReference type="EMBL" id="CAJPIZ010011336">
    <property type="protein sequence ID" value="CAG2113087.1"/>
    <property type="molecule type" value="Genomic_DNA"/>
</dbReference>
<dbReference type="EMBL" id="OC865911">
    <property type="protein sequence ID" value="CAD7632657.1"/>
    <property type="molecule type" value="Genomic_DNA"/>
</dbReference>
<keyword evidence="1" id="KW-0732">Signal</keyword>
<sequence>MLKIVALLLVSTYVSAIPFGFSCGTSGGASGGANGNVNVDASVGLPKLGLGGLFDLVHKVGGGLESTIGGAIKQGTGAVGGITTGISGAIGQSHDALGHITDQF</sequence>
<feature type="non-terminal residue" evidence="2">
    <location>
        <position position="104"/>
    </location>
</feature>
<name>A0A7R9L0U4_9ACAR</name>
<evidence type="ECO:0000313" key="2">
    <source>
        <dbReference type="EMBL" id="CAD7632657.1"/>
    </source>
</evidence>
<protein>
    <submittedName>
        <fullName evidence="2">Uncharacterized protein</fullName>
    </submittedName>
</protein>
<gene>
    <name evidence="2" type="ORF">OSB1V03_LOCUS13059</name>
</gene>
<feature type="signal peptide" evidence="1">
    <location>
        <begin position="1"/>
        <end position="16"/>
    </location>
</feature>
<evidence type="ECO:0000256" key="1">
    <source>
        <dbReference type="SAM" id="SignalP"/>
    </source>
</evidence>
<reference evidence="2" key="1">
    <citation type="submission" date="2020-11" db="EMBL/GenBank/DDBJ databases">
        <authorList>
            <person name="Tran Van P."/>
        </authorList>
    </citation>
    <scope>NUCLEOTIDE SEQUENCE</scope>
</reference>
<dbReference type="PROSITE" id="PS51257">
    <property type="entry name" value="PROKAR_LIPOPROTEIN"/>
    <property type="match status" value="1"/>
</dbReference>
<evidence type="ECO:0000313" key="3">
    <source>
        <dbReference type="Proteomes" id="UP000759131"/>
    </source>
</evidence>
<dbReference type="AlphaFoldDB" id="A0A7R9L0U4"/>
<keyword evidence="3" id="KW-1185">Reference proteome</keyword>
<accession>A0A7R9L0U4</accession>
<proteinExistence type="predicted"/>
<feature type="chain" id="PRO_5036403436" evidence="1">
    <location>
        <begin position="17"/>
        <end position="104"/>
    </location>
</feature>
<organism evidence="2">
    <name type="scientific">Medioppia subpectinata</name>
    <dbReference type="NCBI Taxonomy" id="1979941"/>
    <lineage>
        <taxon>Eukaryota</taxon>
        <taxon>Metazoa</taxon>
        <taxon>Ecdysozoa</taxon>
        <taxon>Arthropoda</taxon>
        <taxon>Chelicerata</taxon>
        <taxon>Arachnida</taxon>
        <taxon>Acari</taxon>
        <taxon>Acariformes</taxon>
        <taxon>Sarcoptiformes</taxon>
        <taxon>Oribatida</taxon>
        <taxon>Brachypylina</taxon>
        <taxon>Oppioidea</taxon>
        <taxon>Oppiidae</taxon>
        <taxon>Medioppia</taxon>
    </lineage>
</organism>